<keyword evidence="1" id="KW-0378">Hydrolase</keyword>
<keyword evidence="5" id="KW-0547">Nucleotide-binding</keyword>
<dbReference type="PROSITE" id="PS51194">
    <property type="entry name" value="HELICASE_CTER"/>
    <property type="match status" value="1"/>
</dbReference>
<feature type="compositionally biased region" description="Basic and acidic residues" evidence="2">
    <location>
        <begin position="46"/>
        <end position="59"/>
    </location>
</feature>
<dbReference type="Proteomes" id="UP000479756">
    <property type="component" value="Unassembled WGS sequence"/>
</dbReference>
<dbReference type="SUPFAM" id="SSF52540">
    <property type="entry name" value="P-loop containing nucleoside triphosphate hydrolases"/>
    <property type="match status" value="2"/>
</dbReference>
<keyword evidence="5" id="KW-0347">Helicase</keyword>
<dbReference type="InterPro" id="IPR014001">
    <property type="entry name" value="Helicase_ATP-bd"/>
</dbReference>
<keyword evidence="6" id="KW-1185">Reference proteome</keyword>
<name>A0A7C9PM92_9MICO</name>
<feature type="region of interest" description="Disordered" evidence="2">
    <location>
        <begin position="321"/>
        <end position="359"/>
    </location>
</feature>
<evidence type="ECO:0000313" key="5">
    <source>
        <dbReference type="EMBL" id="NEM90793.1"/>
    </source>
</evidence>
<feature type="domain" description="Helicase C-terminal" evidence="4">
    <location>
        <begin position="878"/>
        <end position="1025"/>
    </location>
</feature>
<dbReference type="InterPro" id="IPR049730">
    <property type="entry name" value="SNF2/RAD54-like_C"/>
</dbReference>
<dbReference type="PROSITE" id="PS51192">
    <property type="entry name" value="HELICASE_ATP_BIND_1"/>
    <property type="match status" value="1"/>
</dbReference>
<proteinExistence type="predicted"/>
<dbReference type="EMBL" id="JAAGWZ010000001">
    <property type="protein sequence ID" value="NEM90793.1"/>
    <property type="molecule type" value="Genomic_DNA"/>
</dbReference>
<evidence type="ECO:0000259" key="3">
    <source>
        <dbReference type="PROSITE" id="PS51192"/>
    </source>
</evidence>
<protein>
    <submittedName>
        <fullName evidence="5">DEAD/DEAH box helicase</fullName>
    </submittedName>
</protein>
<evidence type="ECO:0000256" key="1">
    <source>
        <dbReference type="ARBA" id="ARBA00022801"/>
    </source>
</evidence>
<dbReference type="InterPro" id="IPR001650">
    <property type="entry name" value="Helicase_C-like"/>
</dbReference>
<dbReference type="PANTHER" id="PTHR10799">
    <property type="entry name" value="SNF2/RAD54 HELICASE FAMILY"/>
    <property type="match status" value="1"/>
</dbReference>
<dbReference type="AlphaFoldDB" id="A0A7C9PM92"/>
<dbReference type="InterPro" id="IPR027417">
    <property type="entry name" value="P-loop_NTPase"/>
</dbReference>
<reference evidence="5 6" key="1">
    <citation type="journal article" date="2014" name="Int. J. Syst. Evol. Microbiol.">
        <title>Description of Galbitalea soli gen. nov., sp. nov., and Frondihabitans sucicola sp. nov.</title>
        <authorList>
            <person name="Kim S.J."/>
            <person name="Lim J.M."/>
            <person name="Ahn J.H."/>
            <person name="Weon H.Y."/>
            <person name="Hamada M."/>
            <person name="Suzuki K."/>
            <person name="Ahn T.Y."/>
            <person name="Kwon S.W."/>
        </authorList>
    </citation>
    <scope>NUCLEOTIDE SEQUENCE [LARGE SCALE GENOMIC DNA]</scope>
    <source>
        <strain evidence="5 6">NBRC 108727</strain>
    </source>
</reference>
<dbReference type="GO" id="GO:0004386">
    <property type="term" value="F:helicase activity"/>
    <property type="evidence" value="ECO:0007669"/>
    <property type="project" value="UniProtKB-KW"/>
</dbReference>
<evidence type="ECO:0000259" key="4">
    <source>
        <dbReference type="PROSITE" id="PS51194"/>
    </source>
</evidence>
<evidence type="ECO:0000313" key="6">
    <source>
        <dbReference type="Proteomes" id="UP000479756"/>
    </source>
</evidence>
<accession>A0A7C9PM92</accession>
<evidence type="ECO:0000256" key="2">
    <source>
        <dbReference type="SAM" id="MobiDB-lite"/>
    </source>
</evidence>
<dbReference type="Pfam" id="PF00271">
    <property type="entry name" value="Helicase_C"/>
    <property type="match status" value="1"/>
</dbReference>
<dbReference type="Gene3D" id="3.40.50.300">
    <property type="entry name" value="P-loop containing nucleotide triphosphate hydrolases"/>
    <property type="match status" value="1"/>
</dbReference>
<feature type="compositionally biased region" description="Gly residues" evidence="2">
    <location>
        <begin position="331"/>
        <end position="342"/>
    </location>
</feature>
<organism evidence="5 6">
    <name type="scientific">Galbitalea soli</name>
    <dbReference type="NCBI Taxonomy" id="1268042"/>
    <lineage>
        <taxon>Bacteria</taxon>
        <taxon>Bacillati</taxon>
        <taxon>Actinomycetota</taxon>
        <taxon>Actinomycetes</taxon>
        <taxon>Micrococcales</taxon>
        <taxon>Microbacteriaceae</taxon>
        <taxon>Galbitalea</taxon>
    </lineage>
</organism>
<feature type="domain" description="Helicase ATP-binding" evidence="3">
    <location>
        <begin position="564"/>
        <end position="729"/>
    </location>
</feature>
<sequence>MDSAPRPADASPPEVPRPGDWRSALEPPRDPGTEPPRFTPLALQFELREQTPRSLDRWRGPTARRATGAPGTPGVDHRLGVRPVTRGRSGKWTRQGVGWSSVPHQTHRLGLDPAQQSWFQQFVALHRATRAAYTGQDADWLYLDEFLSPLLWPLLAQAEGLGIELVGTPPVERAGLASLHLDATRHDDAAGASLSPAMRLTAVVELDGVPHSPERAAAIGDHGLYLVTPTAITLAPVVGRLSDNQLRLLGRPPEVVIPGDDVSEFLTRYYPRMRRGLAFTSSDGGVEFPAAPPPVLVLRLRHGPAHELTLDWRFEYVDDGEPHQVPVRPGAGSGVRGEGEGQPGASDGMPGAGDGVRDAEEERRLLDRVGDLAAVTPSPRTLRGVDAAVFAAEVVPALGALDGVRVEVSGVAPDYRELTEVPRLSIRVLETDRRDWFDLGVTVTVDGREVPFQPLFSALSRGRTKLLMVDGSYLSLTQPVFDRLRELIEEASTLSEWETGPRISRYQASLLADFEDLADETSEAVAWRTAVGRLVDARLEPTAVPAGLRAELRPYQKAGFDWLAFLWRHGLGGILADDMGLGKTLQSLALVAHAIEERGGAPGAPFLVVAPTSVVSNWGREAARFTPGLRVEVIDTTERKHDRSIAERAAGADLVVTSYALFRLDVEAYRSVTWAGALFDEAQFLKNPASRVHACANELDAPLKLALTGTPLENSLTDLWALFAITAPGLFPSLGRFTEQYVRPVGRGSSAQARRAAGAVGVSGAAADAGAEAHAAALLARLRARIRPLMMRRTKELVAAELPERQEQELRIDLAPDHRRLYDTVLQRERQKILGLIDDLDRNKFIVFRSLTLLRLLSLDASLIDPAHAGVRSSKLDALEEQLADVVAEGHRALIFSQFTSYLRVVAARLEAAGIPHLVLDGSTRRRAEVIDAFRSGTAPVFLISLKAGGFGLTLTEADYVFLLDPWWNPAAERQAIDRTHRIGQTRTVMVYRMIAAGTIEEKVMALAAQKSALADAVLGDDDVFSEALTADDIRGLLDA</sequence>
<dbReference type="InterPro" id="IPR000330">
    <property type="entry name" value="SNF2_N"/>
</dbReference>
<dbReference type="InterPro" id="IPR038718">
    <property type="entry name" value="SNF2-like_sf"/>
</dbReference>
<feature type="region of interest" description="Disordered" evidence="2">
    <location>
        <begin position="1"/>
        <end position="99"/>
    </location>
</feature>
<dbReference type="GO" id="GO:0005524">
    <property type="term" value="F:ATP binding"/>
    <property type="evidence" value="ECO:0007669"/>
    <property type="project" value="InterPro"/>
</dbReference>
<dbReference type="Pfam" id="PF00176">
    <property type="entry name" value="SNF2-rel_dom"/>
    <property type="match status" value="1"/>
</dbReference>
<comment type="caution">
    <text evidence="5">The sequence shown here is derived from an EMBL/GenBank/DDBJ whole genome shotgun (WGS) entry which is preliminary data.</text>
</comment>
<dbReference type="RefSeq" id="WP_163472402.1">
    <property type="nucleotide sequence ID" value="NZ_JAAGWZ010000001.1"/>
</dbReference>
<dbReference type="Gene3D" id="3.40.50.10810">
    <property type="entry name" value="Tandem AAA-ATPase domain"/>
    <property type="match status" value="1"/>
</dbReference>
<dbReference type="SMART" id="SM00487">
    <property type="entry name" value="DEXDc"/>
    <property type="match status" value="1"/>
</dbReference>
<keyword evidence="5" id="KW-0067">ATP-binding</keyword>
<dbReference type="GO" id="GO:0016787">
    <property type="term" value="F:hydrolase activity"/>
    <property type="evidence" value="ECO:0007669"/>
    <property type="project" value="UniProtKB-KW"/>
</dbReference>
<dbReference type="SMART" id="SM00490">
    <property type="entry name" value="HELICc"/>
    <property type="match status" value="1"/>
</dbReference>
<dbReference type="CDD" id="cd18793">
    <property type="entry name" value="SF2_C_SNF"/>
    <property type="match status" value="1"/>
</dbReference>
<feature type="compositionally biased region" description="Low complexity" evidence="2">
    <location>
        <begin position="1"/>
        <end position="12"/>
    </location>
</feature>
<gene>
    <name evidence="5" type="ORF">G3T37_05430</name>
</gene>